<evidence type="ECO:0000313" key="2">
    <source>
        <dbReference type="EMBL" id="ONH91300.1"/>
    </source>
</evidence>
<dbReference type="Gramene" id="ONH91300">
    <property type="protein sequence ID" value="ONH91300"/>
    <property type="gene ID" value="PRUPE_8G105000"/>
</dbReference>
<evidence type="ECO:0000313" key="3">
    <source>
        <dbReference type="Proteomes" id="UP000006882"/>
    </source>
</evidence>
<dbReference type="Proteomes" id="UP000006882">
    <property type="component" value="Chromosome G8"/>
</dbReference>
<accession>A0A251MW42</accession>
<name>A0A251MW42_PRUPE</name>
<keyword evidence="3" id="KW-1185">Reference proteome</keyword>
<keyword evidence="1" id="KW-0812">Transmembrane</keyword>
<feature type="transmembrane region" description="Helical" evidence="1">
    <location>
        <begin position="100"/>
        <end position="120"/>
    </location>
</feature>
<feature type="transmembrane region" description="Helical" evidence="1">
    <location>
        <begin position="140"/>
        <end position="163"/>
    </location>
</feature>
<proteinExistence type="predicted"/>
<evidence type="ECO:0000256" key="1">
    <source>
        <dbReference type="SAM" id="Phobius"/>
    </source>
</evidence>
<dbReference type="EMBL" id="CM007658">
    <property type="protein sequence ID" value="ONH91300.1"/>
    <property type="molecule type" value="Genomic_DNA"/>
</dbReference>
<organism evidence="2 3">
    <name type="scientific">Prunus persica</name>
    <name type="common">Peach</name>
    <name type="synonym">Amygdalus persica</name>
    <dbReference type="NCBI Taxonomy" id="3760"/>
    <lineage>
        <taxon>Eukaryota</taxon>
        <taxon>Viridiplantae</taxon>
        <taxon>Streptophyta</taxon>
        <taxon>Embryophyta</taxon>
        <taxon>Tracheophyta</taxon>
        <taxon>Spermatophyta</taxon>
        <taxon>Magnoliopsida</taxon>
        <taxon>eudicotyledons</taxon>
        <taxon>Gunneridae</taxon>
        <taxon>Pentapetalae</taxon>
        <taxon>rosids</taxon>
        <taxon>fabids</taxon>
        <taxon>Rosales</taxon>
        <taxon>Rosaceae</taxon>
        <taxon>Amygdaloideae</taxon>
        <taxon>Amygdaleae</taxon>
        <taxon>Prunus</taxon>
    </lineage>
</organism>
<gene>
    <name evidence="2" type="ORF">PRUPE_8G105000</name>
</gene>
<sequence length="164" mass="17919">MRERQAAKRNVTKHMGSLPIRGCSLVSVVIPSLLLFALLATTRLTSYYCVVIAPPPPPTRTLVFATTFSHPYHSAALSMSPVPSLSFSAYWAVDYRVCGLFLLGFAPLPCLLQLLCPMTLSMRSNTRLAIDWSLLHSNALVWSLGPLMSLIALLVSSTVVLLCL</sequence>
<dbReference type="AlphaFoldDB" id="A0A251MW42"/>
<reference evidence="2 3" key="1">
    <citation type="journal article" date="2013" name="Nat. Genet.">
        <title>The high-quality draft genome of peach (Prunus persica) identifies unique patterns of genetic diversity, domestication and genome evolution.</title>
        <authorList>
            <consortium name="International Peach Genome Initiative"/>
            <person name="Verde I."/>
            <person name="Abbott A.G."/>
            <person name="Scalabrin S."/>
            <person name="Jung S."/>
            <person name="Shu S."/>
            <person name="Marroni F."/>
            <person name="Zhebentyayeva T."/>
            <person name="Dettori M.T."/>
            <person name="Grimwood J."/>
            <person name="Cattonaro F."/>
            <person name="Zuccolo A."/>
            <person name="Rossini L."/>
            <person name="Jenkins J."/>
            <person name="Vendramin E."/>
            <person name="Meisel L.A."/>
            <person name="Decroocq V."/>
            <person name="Sosinski B."/>
            <person name="Prochnik S."/>
            <person name="Mitros T."/>
            <person name="Policriti A."/>
            <person name="Cipriani G."/>
            <person name="Dondini L."/>
            <person name="Ficklin S."/>
            <person name="Goodstein D.M."/>
            <person name="Xuan P."/>
            <person name="Del Fabbro C."/>
            <person name="Aramini V."/>
            <person name="Copetti D."/>
            <person name="Gonzalez S."/>
            <person name="Horner D.S."/>
            <person name="Falchi R."/>
            <person name="Lucas S."/>
            <person name="Mica E."/>
            <person name="Maldonado J."/>
            <person name="Lazzari B."/>
            <person name="Bielenberg D."/>
            <person name="Pirona R."/>
            <person name="Miculan M."/>
            <person name="Barakat A."/>
            <person name="Testolin R."/>
            <person name="Stella A."/>
            <person name="Tartarini S."/>
            <person name="Tonutti P."/>
            <person name="Arus P."/>
            <person name="Orellana A."/>
            <person name="Wells C."/>
            <person name="Main D."/>
            <person name="Vizzotto G."/>
            <person name="Silva H."/>
            <person name="Salamini F."/>
            <person name="Schmutz J."/>
            <person name="Morgante M."/>
            <person name="Rokhsar D.S."/>
        </authorList>
    </citation>
    <scope>NUCLEOTIDE SEQUENCE [LARGE SCALE GENOMIC DNA]</scope>
    <source>
        <strain evidence="3">cv. Nemared</strain>
    </source>
</reference>
<keyword evidence="1" id="KW-0472">Membrane</keyword>
<protein>
    <submittedName>
        <fullName evidence="2">Uncharacterized protein</fullName>
    </submittedName>
</protein>
<feature type="transmembrane region" description="Helical" evidence="1">
    <location>
        <begin position="20"/>
        <end position="40"/>
    </location>
</feature>
<keyword evidence="1" id="KW-1133">Transmembrane helix</keyword>
<feature type="transmembrane region" description="Helical" evidence="1">
    <location>
        <begin position="72"/>
        <end position="93"/>
    </location>
</feature>